<dbReference type="Proteomes" id="UP000326354">
    <property type="component" value="Chromosome"/>
</dbReference>
<evidence type="ECO:0000256" key="2">
    <source>
        <dbReference type="ARBA" id="ARBA00004442"/>
    </source>
</evidence>
<dbReference type="GO" id="GO:0004674">
    <property type="term" value="F:protein serine/threonine kinase activity"/>
    <property type="evidence" value="ECO:0007669"/>
    <property type="project" value="UniProtKB-KW"/>
</dbReference>
<evidence type="ECO:0000256" key="9">
    <source>
        <dbReference type="ARBA" id="ARBA00023237"/>
    </source>
</evidence>
<dbReference type="Gene3D" id="3.30.200.20">
    <property type="entry name" value="Phosphorylase Kinase, domain 1"/>
    <property type="match status" value="1"/>
</dbReference>
<evidence type="ECO:0000256" key="6">
    <source>
        <dbReference type="ARBA" id="ARBA00022741"/>
    </source>
</evidence>
<dbReference type="SMART" id="SM00710">
    <property type="entry name" value="PbH1"/>
    <property type="match status" value="12"/>
</dbReference>
<dbReference type="PROSITE" id="PS50011">
    <property type="entry name" value="PROTEIN_KINASE_DOM"/>
    <property type="match status" value="1"/>
</dbReference>
<dbReference type="NCBIfam" id="TIGR01376">
    <property type="entry name" value="POMP_repeat"/>
    <property type="match status" value="2"/>
</dbReference>
<dbReference type="OrthoDB" id="6111975at2"/>
<dbReference type="KEGG" id="uam:UABAM_01454"/>
<feature type="domain" description="Protein kinase" evidence="11">
    <location>
        <begin position="12"/>
        <end position="281"/>
    </location>
</feature>
<evidence type="ECO:0000313" key="12">
    <source>
        <dbReference type="EMBL" id="BBM83103.1"/>
    </source>
</evidence>
<protein>
    <submittedName>
        <fullName evidence="12">Serine/threonine protein kinase</fullName>
    </submittedName>
</protein>
<feature type="binding site" evidence="10">
    <location>
        <position position="39"/>
    </location>
    <ligand>
        <name>ATP</name>
        <dbReference type="ChEBI" id="CHEBI:30616"/>
    </ligand>
</feature>
<dbReference type="PROSITE" id="PS00108">
    <property type="entry name" value="PROTEIN_KINASE_ST"/>
    <property type="match status" value="1"/>
</dbReference>
<dbReference type="Gene3D" id="1.10.510.10">
    <property type="entry name" value="Transferase(Phosphotransferase) domain 1"/>
    <property type="match status" value="1"/>
</dbReference>
<dbReference type="Pfam" id="PF00069">
    <property type="entry name" value="Pkinase"/>
    <property type="match status" value="1"/>
</dbReference>
<keyword evidence="8" id="KW-0472">Membrane</keyword>
<keyword evidence="12" id="KW-0418">Kinase</keyword>
<keyword evidence="12" id="KW-0808">Transferase</keyword>
<evidence type="ECO:0000256" key="3">
    <source>
        <dbReference type="ARBA" id="ARBA00004613"/>
    </source>
</evidence>
<dbReference type="RefSeq" id="WP_151967319.1">
    <property type="nucleotide sequence ID" value="NZ_AP019860.1"/>
</dbReference>
<keyword evidence="6 10" id="KW-0547">Nucleotide-binding</keyword>
<evidence type="ECO:0000256" key="10">
    <source>
        <dbReference type="PROSITE-ProRule" id="PRU10141"/>
    </source>
</evidence>
<dbReference type="GO" id="GO:0005524">
    <property type="term" value="F:ATP binding"/>
    <property type="evidence" value="ECO:0007669"/>
    <property type="project" value="UniProtKB-UniRule"/>
</dbReference>
<dbReference type="GO" id="GO:0009279">
    <property type="term" value="C:cell outer membrane"/>
    <property type="evidence" value="ECO:0007669"/>
    <property type="project" value="UniProtKB-SubCell"/>
</dbReference>
<keyword evidence="13" id="KW-1185">Reference proteome</keyword>
<evidence type="ECO:0000313" key="13">
    <source>
        <dbReference type="Proteomes" id="UP000326354"/>
    </source>
</evidence>
<dbReference type="InterPro" id="IPR003368">
    <property type="entry name" value="POMP_repeat"/>
</dbReference>
<keyword evidence="12" id="KW-0723">Serine/threonine-protein kinase</keyword>
<evidence type="ECO:0000259" key="11">
    <source>
        <dbReference type="PROSITE" id="PS50011"/>
    </source>
</evidence>
<evidence type="ECO:0000256" key="1">
    <source>
        <dbReference type="ARBA" id="ARBA00004196"/>
    </source>
</evidence>
<evidence type="ECO:0000256" key="8">
    <source>
        <dbReference type="ARBA" id="ARBA00023136"/>
    </source>
</evidence>
<keyword evidence="9" id="KW-0998">Cell outer membrane</keyword>
<evidence type="ECO:0000256" key="5">
    <source>
        <dbReference type="ARBA" id="ARBA00022729"/>
    </source>
</evidence>
<dbReference type="EMBL" id="AP019860">
    <property type="protein sequence ID" value="BBM83103.1"/>
    <property type="molecule type" value="Genomic_DNA"/>
</dbReference>
<evidence type="ECO:0000256" key="4">
    <source>
        <dbReference type="ARBA" id="ARBA00022525"/>
    </source>
</evidence>
<proteinExistence type="predicted"/>
<dbReference type="SUPFAM" id="SSF56112">
    <property type="entry name" value="Protein kinase-like (PK-like)"/>
    <property type="match status" value="1"/>
</dbReference>
<dbReference type="Pfam" id="PF02415">
    <property type="entry name" value="Chlam_PMP"/>
    <property type="match status" value="2"/>
</dbReference>
<dbReference type="CDD" id="cd14014">
    <property type="entry name" value="STKc_PknB_like"/>
    <property type="match status" value="1"/>
</dbReference>
<accession>A0A5S9F2G9</accession>
<evidence type="ECO:0000256" key="7">
    <source>
        <dbReference type="ARBA" id="ARBA00022840"/>
    </source>
</evidence>
<sequence length="1565" mass="172592">MAIKIGQTIDNYVIVEKIGSGGNGVVYKAKSEENFVALKFPISNNIAYDTHLIESFKNEISAITRLEHPYIAKPLNAGVYKINDQQMIPYLAMEYVEGTPLSAIKSLPMRDAVILMSKVAECIASAHKKRVIHKDLKPSNIIVDIHGNPKILDFGIAKLMDQFSTNSKIFEGSPNYAAPEQFSGEGCDERTDIWTMGVILYELLTARLPFLVENFEELSDSRVQIFAVQDRVINHKLQKPSKINLDIDPILDEICMKTMAKAPESRYQSADEVATRLKQWGRENRDREFKKAQKIFLSAKLMPRKMRDNLVKKTLDQIHVALSYDVLTPSIKDLIKRCYSFLYSPQISIVEMPLQNLDENSWEQLQQRLEKIMLLEHSFIVPIRDMVLGAGKNAIVPHQVVLVYEHTKGKNILNNEPTPESVTKLTRDIITVLTYVINMDLRPSLPSPNQIFVDPLQIMAMEWLWDKNKKGVNACDLMALIYHILLKTPFDPDMPNWQKIPEIFRGEFKETFTSNTIKTPQQLLDAMEKKLETLKIIEKGVLDRPFSFPPGEYTLQKSLKIEAKGRLELRNDTTLYFTKDTGIFCHGQLDIQGEWNPDSGNGSIHLKPVSSREGWQGIQIIPNHDNVNIIKGCNIEGAQGILEEKSFVCGGAIHIQGGNFRIQQCRFSDNKVDGSGGVVHVSNENNKKANLEIKECIFNNNKAALHGGAISNYAFGKMNIVDCHFENNRALEEGGSIYVRGVDSNNQLKTSVVATRFIENRSNMSGGAVYCGFFTYTLVKNAYFDSNTSEDCGGSIAVIGKKSISDVVIDKTKFVSNRCQNRGGAIVAKKNSKLTIKDSRFDGNTSMRDSAGAIAIDGKGSENYSVAELTKVTFVENRCHIDGGAINANLLSKIICHDCRFEGNYTENNSGGAIVIVGNSGELFSEGEFHNTVFIRNRCKQDGGAINANLYTKTLFESCRFKNNSCDDSGGAVEIVGEEGDNFSEALFKEVMFLNNRCRITGGAVNAVDYTRIHFEGCQFENNRADEDAGAVYVRGADGGKYSEITFRKTQFVENRSKFSAGAVYLNVLTRSKFEECLFSSNCADNKHGGALLITGKRAKNCTEVSCHKVHFIENQCKANGGAIHIGFYSLCILNDMRFERNISEGSGGALEIIGKDDNGPTKLTLKKGILAENSCNSDGGAIAANAHTQMVVSDCSFRANAAKGNCGAIGIIGKIDSEPSKAKFEKVTFIENHCQGDGGAIAAGIRSRLIFQSCNFEGNAADGSCGAIGIAGKDNKNLSDATFKDVEFVDNHANIDGGAMVVGKFSRIKCTETSFFKNYAETKTGGAILVLGAHPLFPTICNFREVKFVKNHCAIDGGAINANIYSRNTFENCLFEENFAREKNGGAVVLLGKDSSCYTEASFRKVHFVKNYCGVSGGAVNSNDFTRSLFVNCIFERNRAMGKNGGAVLILGDNSQEPSDAKFSKVQFVNNYSAGSGGGVNAHVYTITHFEDCFFKRNIADENGGGVFIRGLRRVPNKSYITGCHFVGNIAENIGPDVALHAVKGVTESTLIEENTIEVDEEDI</sequence>
<dbReference type="InterPro" id="IPR011050">
    <property type="entry name" value="Pectin_lyase_fold/virulence"/>
</dbReference>
<dbReference type="InterPro" id="IPR017441">
    <property type="entry name" value="Protein_kinase_ATP_BS"/>
</dbReference>
<name>A0A5S9F2G9_UABAM</name>
<keyword evidence="5" id="KW-0732">Signal</keyword>
<dbReference type="InterPro" id="IPR000719">
    <property type="entry name" value="Prot_kinase_dom"/>
</dbReference>
<dbReference type="GO" id="GO:0005576">
    <property type="term" value="C:extracellular region"/>
    <property type="evidence" value="ECO:0007669"/>
    <property type="project" value="UniProtKB-SubCell"/>
</dbReference>
<dbReference type="SUPFAM" id="SSF51126">
    <property type="entry name" value="Pectin lyase-like"/>
    <property type="match status" value="3"/>
</dbReference>
<dbReference type="InterPro" id="IPR011009">
    <property type="entry name" value="Kinase-like_dom_sf"/>
</dbReference>
<gene>
    <name evidence="12" type="ORF">UABAM_01454</name>
</gene>
<dbReference type="PROSITE" id="PS00107">
    <property type="entry name" value="PROTEIN_KINASE_ATP"/>
    <property type="match status" value="1"/>
</dbReference>
<keyword evidence="7 10" id="KW-0067">ATP-binding</keyword>
<dbReference type="SMART" id="SM00220">
    <property type="entry name" value="S_TKc"/>
    <property type="match status" value="1"/>
</dbReference>
<reference evidence="12 13" key="1">
    <citation type="submission" date="2019-08" db="EMBL/GenBank/DDBJ databases">
        <title>Complete genome sequence of Candidatus Uab amorphum.</title>
        <authorList>
            <person name="Shiratori T."/>
            <person name="Suzuki S."/>
            <person name="Kakizawa Y."/>
            <person name="Ishida K."/>
        </authorList>
    </citation>
    <scope>NUCLEOTIDE SEQUENCE [LARGE SCALE GENOMIC DNA]</scope>
    <source>
        <strain evidence="12 13">SRT547</strain>
    </source>
</reference>
<keyword evidence="4" id="KW-0964">Secreted</keyword>
<dbReference type="InterPro" id="IPR008271">
    <property type="entry name" value="Ser/Thr_kinase_AS"/>
</dbReference>
<dbReference type="PANTHER" id="PTHR11319:SF35">
    <property type="entry name" value="OUTER MEMBRANE PROTEIN PMPC-RELATED"/>
    <property type="match status" value="1"/>
</dbReference>
<organism evidence="12 13">
    <name type="scientific">Uabimicrobium amorphum</name>
    <dbReference type="NCBI Taxonomy" id="2596890"/>
    <lineage>
        <taxon>Bacteria</taxon>
        <taxon>Pseudomonadati</taxon>
        <taxon>Planctomycetota</taxon>
        <taxon>Candidatus Uabimicrobiia</taxon>
        <taxon>Candidatus Uabimicrobiales</taxon>
        <taxon>Candidatus Uabimicrobiaceae</taxon>
        <taxon>Candidatus Uabimicrobium</taxon>
    </lineage>
</organism>
<dbReference type="PANTHER" id="PTHR11319">
    <property type="entry name" value="G PROTEIN-COUPLED RECEPTOR-RELATED"/>
    <property type="match status" value="1"/>
</dbReference>
<comment type="subcellular location">
    <subcellularLocation>
        <location evidence="1">Cell envelope</location>
    </subcellularLocation>
    <subcellularLocation>
        <location evidence="2">Cell outer membrane</location>
    </subcellularLocation>
    <subcellularLocation>
        <location evidence="3">Secreted</location>
    </subcellularLocation>
</comment>
<dbReference type="InterPro" id="IPR006626">
    <property type="entry name" value="PbH1"/>
</dbReference>